<dbReference type="Pfam" id="PF13377">
    <property type="entry name" value="Peripla_BP_3"/>
    <property type="match status" value="1"/>
</dbReference>
<dbReference type="PANTHER" id="PTHR30146:SF153">
    <property type="entry name" value="LACTOSE OPERON REPRESSOR"/>
    <property type="match status" value="1"/>
</dbReference>
<dbReference type="InterPro" id="IPR028082">
    <property type="entry name" value="Peripla_BP_I"/>
</dbReference>
<dbReference type="InterPro" id="IPR010982">
    <property type="entry name" value="Lambda_DNA-bd_dom_sf"/>
</dbReference>
<dbReference type="GO" id="GO:0003677">
    <property type="term" value="F:DNA binding"/>
    <property type="evidence" value="ECO:0007669"/>
    <property type="project" value="UniProtKB-KW"/>
</dbReference>
<feature type="domain" description="HTH lacI-type" evidence="4">
    <location>
        <begin position="11"/>
        <end position="65"/>
    </location>
</feature>
<evidence type="ECO:0000256" key="1">
    <source>
        <dbReference type="ARBA" id="ARBA00023015"/>
    </source>
</evidence>
<dbReference type="RefSeq" id="WP_379596359.1">
    <property type="nucleotide sequence ID" value="NZ_JBHRTN010000009.1"/>
</dbReference>
<evidence type="ECO:0000256" key="3">
    <source>
        <dbReference type="ARBA" id="ARBA00023163"/>
    </source>
</evidence>
<dbReference type="Gene3D" id="1.10.260.40">
    <property type="entry name" value="lambda repressor-like DNA-binding domains"/>
    <property type="match status" value="1"/>
</dbReference>
<reference evidence="6" key="1">
    <citation type="journal article" date="2019" name="Int. J. Syst. Evol. Microbiol.">
        <title>The Global Catalogue of Microorganisms (GCM) 10K type strain sequencing project: providing services to taxonomists for standard genome sequencing and annotation.</title>
        <authorList>
            <consortium name="The Broad Institute Genomics Platform"/>
            <consortium name="The Broad Institute Genome Sequencing Center for Infectious Disease"/>
            <person name="Wu L."/>
            <person name="Ma J."/>
        </authorList>
    </citation>
    <scope>NUCLEOTIDE SEQUENCE [LARGE SCALE GENOMIC DNA]</scope>
    <source>
        <strain evidence="6">KCTC 52094</strain>
    </source>
</reference>
<dbReference type="SUPFAM" id="SSF47413">
    <property type="entry name" value="lambda repressor-like DNA-binding domains"/>
    <property type="match status" value="1"/>
</dbReference>
<dbReference type="SUPFAM" id="SSF53822">
    <property type="entry name" value="Periplasmic binding protein-like I"/>
    <property type="match status" value="1"/>
</dbReference>
<dbReference type="Gene3D" id="3.40.50.2300">
    <property type="match status" value="2"/>
</dbReference>
<evidence type="ECO:0000313" key="5">
    <source>
        <dbReference type="EMBL" id="MFC3125501.1"/>
    </source>
</evidence>
<keyword evidence="1" id="KW-0805">Transcription regulation</keyword>
<dbReference type="PANTHER" id="PTHR30146">
    <property type="entry name" value="LACI-RELATED TRANSCRIPTIONAL REPRESSOR"/>
    <property type="match status" value="1"/>
</dbReference>
<dbReference type="InterPro" id="IPR001387">
    <property type="entry name" value="Cro/C1-type_HTH"/>
</dbReference>
<proteinExistence type="predicted"/>
<keyword evidence="3" id="KW-0804">Transcription</keyword>
<sequence length="345" mass="36902">MVKALAQRSRVTIADISARAGVSTATVSRALNGDTRISAATRRRVHDAAQVLGYTVDILARSLQSGRSGLVGLVLGSTDNPFYGELLQEVVRQSGERGTRILILHAGFGPMERPTLEAILQYRLDGCIVSSAEPASQVAALCEEHGVPAVMINRLPMLRTAAVACDNAAGGRVLADLLCRGGHRSFGIVMGPVAASTAREREQGFTSHLAEHGFNVSHRFIRGEDEMPVTSYGGGWQAGLDIANLPVRERPEAVMAISDIMAIGVIDALRQCALRVPQDISVVGFDGIREGARASYGLTTVRQPLRQMVTWSLDLLDRISGSSTQAETLLIPGELVIRSSARPRC</sequence>
<dbReference type="EMBL" id="JBHRTN010000009">
    <property type="protein sequence ID" value="MFC3125501.1"/>
    <property type="molecule type" value="Genomic_DNA"/>
</dbReference>
<accession>A0ABV7G490</accession>
<protein>
    <submittedName>
        <fullName evidence="5">LacI family DNA-binding transcriptional regulator</fullName>
    </submittedName>
</protein>
<organism evidence="5 6">
    <name type="scientific">Teichococcus globiformis</name>
    <dbReference type="NCBI Taxonomy" id="2307229"/>
    <lineage>
        <taxon>Bacteria</taxon>
        <taxon>Pseudomonadati</taxon>
        <taxon>Pseudomonadota</taxon>
        <taxon>Alphaproteobacteria</taxon>
        <taxon>Acetobacterales</taxon>
        <taxon>Roseomonadaceae</taxon>
        <taxon>Roseomonas</taxon>
    </lineage>
</organism>
<name>A0ABV7G490_9PROT</name>
<dbReference type="SMART" id="SM00354">
    <property type="entry name" value="HTH_LACI"/>
    <property type="match status" value="1"/>
</dbReference>
<dbReference type="SMART" id="SM00530">
    <property type="entry name" value="HTH_XRE"/>
    <property type="match status" value="1"/>
</dbReference>
<comment type="caution">
    <text evidence="5">The sequence shown here is derived from an EMBL/GenBank/DDBJ whole genome shotgun (WGS) entry which is preliminary data.</text>
</comment>
<dbReference type="InterPro" id="IPR000843">
    <property type="entry name" value="HTH_LacI"/>
</dbReference>
<dbReference type="InterPro" id="IPR046335">
    <property type="entry name" value="LacI/GalR-like_sensor"/>
</dbReference>
<keyword evidence="6" id="KW-1185">Reference proteome</keyword>
<dbReference type="CDD" id="cd06278">
    <property type="entry name" value="PBP1_LacI-like"/>
    <property type="match status" value="1"/>
</dbReference>
<evidence type="ECO:0000313" key="6">
    <source>
        <dbReference type="Proteomes" id="UP001595593"/>
    </source>
</evidence>
<dbReference type="Proteomes" id="UP001595593">
    <property type="component" value="Unassembled WGS sequence"/>
</dbReference>
<evidence type="ECO:0000256" key="2">
    <source>
        <dbReference type="ARBA" id="ARBA00023125"/>
    </source>
</evidence>
<evidence type="ECO:0000259" key="4">
    <source>
        <dbReference type="PROSITE" id="PS50932"/>
    </source>
</evidence>
<dbReference type="CDD" id="cd01392">
    <property type="entry name" value="HTH_LacI"/>
    <property type="match status" value="1"/>
</dbReference>
<dbReference type="Pfam" id="PF00356">
    <property type="entry name" value="LacI"/>
    <property type="match status" value="1"/>
</dbReference>
<gene>
    <name evidence="5" type="ORF">ACFOD4_10545</name>
</gene>
<keyword evidence="2 5" id="KW-0238">DNA-binding</keyword>
<dbReference type="PROSITE" id="PS50932">
    <property type="entry name" value="HTH_LACI_2"/>
    <property type="match status" value="1"/>
</dbReference>